<evidence type="ECO:0000313" key="2">
    <source>
        <dbReference type="Proteomes" id="UP001374952"/>
    </source>
</evidence>
<sequence length="86" mass="9631">MDIISTLILILGCICILFGYFRFISDENGNVDLNNYRFTGGIALVITGMFDGTHDLIKRLRSKNSVSALAVYLGLFLLYIGVVFYK</sequence>
<reference evidence="1" key="1">
    <citation type="submission" date="2024-02" db="EMBL/GenBank/DDBJ databases">
        <title>Bacteria isolated from the canopy kelp, Nereocystis luetkeana.</title>
        <authorList>
            <person name="Pfister C.A."/>
            <person name="Younker I.T."/>
            <person name="Light S.H."/>
        </authorList>
    </citation>
    <scope>NUCLEOTIDE SEQUENCE</scope>
    <source>
        <strain evidence="1">TN.2.01</strain>
    </source>
</reference>
<comment type="caution">
    <text evidence="1">The sequence shown here is derived from an EMBL/GenBank/DDBJ whole genome shotgun (WGS) entry which is preliminary data.</text>
</comment>
<evidence type="ECO:0000313" key="1">
    <source>
        <dbReference type="EMBL" id="MEL0602746.1"/>
    </source>
</evidence>
<accession>A0ACC6QYZ3</accession>
<organism evidence="1 2">
    <name type="scientific">Pseudoalteromonas undina</name>
    <dbReference type="NCBI Taxonomy" id="43660"/>
    <lineage>
        <taxon>Bacteria</taxon>
        <taxon>Pseudomonadati</taxon>
        <taxon>Pseudomonadota</taxon>
        <taxon>Gammaproteobacteria</taxon>
        <taxon>Alteromonadales</taxon>
        <taxon>Pseudoalteromonadaceae</taxon>
        <taxon>Pseudoalteromonas</taxon>
    </lineage>
</organism>
<dbReference type="Proteomes" id="UP001374952">
    <property type="component" value="Unassembled WGS sequence"/>
</dbReference>
<gene>
    <name evidence="1" type="ORF">V6250_01120</name>
</gene>
<dbReference type="EMBL" id="JBAKAX010000001">
    <property type="protein sequence ID" value="MEL0602746.1"/>
    <property type="molecule type" value="Genomic_DNA"/>
</dbReference>
<name>A0ACC6QYZ3_9GAMM</name>
<proteinExistence type="predicted"/>
<keyword evidence="2" id="KW-1185">Reference proteome</keyword>
<protein>
    <submittedName>
        <fullName evidence="1">MetJ regulator of methionine regulon</fullName>
    </submittedName>
</protein>